<dbReference type="Proteomes" id="UP000730618">
    <property type="component" value="Unassembled WGS sequence"/>
</dbReference>
<dbReference type="PROSITE" id="PS50088">
    <property type="entry name" value="ANK_REPEAT"/>
    <property type="match status" value="1"/>
</dbReference>
<evidence type="ECO:0000313" key="3">
    <source>
        <dbReference type="Proteomes" id="UP000730618"/>
    </source>
</evidence>
<dbReference type="Pfam" id="PF12796">
    <property type="entry name" value="Ank_2"/>
    <property type="match status" value="1"/>
</dbReference>
<comment type="caution">
    <text evidence="2">The sequence shown here is derived from an EMBL/GenBank/DDBJ whole genome shotgun (WGS) entry which is preliminary data.</text>
</comment>
<dbReference type="EMBL" id="CAJVCE010000001">
    <property type="protein sequence ID" value="CAG7617155.1"/>
    <property type="molecule type" value="Genomic_DNA"/>
</dbReference>
<organism evidence="2 3">
    <name type="scientific">Paenibacillus allorhizosphaerae</name>
    <dbReference type="NCBI Taxonomy" id="2849866"/>
    <lineage>
        <taxon>Bacteria</taxon>
        <taxon>Bacillati</taxon>
        <taxon>Bacillota</taxon>
        <taxon>Bacilli</taxon>
        <taxon>Bacillales</taxon>
        <taxon>Paenibacillaceae</taxon>
        <taxon>Paenibacillus</taxon>
    </lineage>
</organism>
<dbReference type="PANTHER" id="PTHR24133:SF40">
    <property type="entry name" value="ANKYRIN REPEAT DOMAIN 44"/>
    <property type="match status" value="1"/>
</dbReference>
<dbReference type="PROSITE" id="PS50297">
    <property type="entry name" value="ANK_REP_REGION"/>
    <property type="match status" value="1"/>
</dbReference>
<keyword evidence="1" id="KW-0040">ANK repeat</keyword>
<proteinExistence type="predicted"/>
<reference evidence="2 3" key="1">
    <citation type="submission" date="2021-06" db="EMBL/GenBank/DDBJ databases">
        <authorList>
            <person name="Criscuolo A."/>
        </authorList>
    </citation>
    <scope>NUCLEOTIDE SEQUENCE [LARGE SCALE GENOMIC DNA]</scope>
    <source>
        <strain evidence="3">CIP 111802</strain>
    </source>
</reference>
<dbReference type="InterPro" id="IPR052391">
    <property type="entry name" value="E3_Ligase-Neurotoxin"/>
</dbReference>
<feature type="repeat" description="ANK" evidence="1">
    <location>
        <begin position="307"/>
        <end position="339"/>
    </location>
</feature>
<evidence type="ECO:0000313" key="2">
    <source>
        <dbReference type="EMBL" id="CAG7617155.1"/>
    </source>
</evidence>
<keyword evidence="3" id="KW-1185">Reference proteome</keyword>
<dbReference type="RefSeq" id="WP_218096741.1">
    <property type="nucleotide sequence ID" value="NZ_CAJVCE010000001.1"/>
</dbReference>
<gene>
    <name evidence="2" type="ORF">PAECIP111802_00372</name>
</gene>
<name>A0ABN7TB00_9BACL</name>
<dbReference type="SMART" id="SM00248">
    <property type="entry name" value="ANK"/>
    <property type="match status" value="4"/>
</dbReference>
<dbReference type="InterPro" id="IPR002110">
    <property type="entry name" value="Ankyrin_rpt"/>
</dbReference>
<accession>A0ABN7TB00</accession>
<sequence>MRMLHFKPLPVHSGPEQYERQANSLLETLKSGQSEISRSLHGDSPFLEIPAPAMENGELPLHEARLIIARGYGFESWEELTRFAMEASCDHSPVAVFESAVEAIIAGDTAALESLVGKRPSLIRERSLRSHQATLLHYIGANGVEAYRQRTPGNAVQIAALLLRAGAEVDAVAAMYGKDTSLSLVATSVHPARAGVQIALMETLLEAGAAIDGAPGDMAIVNACLANGRPEAAAFLAGRGARLDLEGAAGLGRLDRVKSFFDEDGRLKANATVAQMESGFMWACEYGRIEVVEFLLDHGVEAGMQARGMTGLHWAVVGGLPEIVKLLLKRGAPLETKNTYGATVLGQAVWAANHSDPVCHWPIVEPDWGTTIRMLIDAGADTNAYPGLQERMDEVLRRYEANS</sequence>
<protein>
    <recommendedName>
        <fullName evidence="4">Ankyrin repeat domain-containing protein</fullName>
    </recommendedName>
</protein>
<evidence type="ECO:0008006" key="4">
    <source>
        <dbReference type="Google" id="ProtNLM"/>
    </source>
</evidence>
<dbReference type="PANTHER" id="PTHR24133">
    <property type="entry name" value="ANKYRIN DOMAIN-CONTAINING"/>
    <property type="match status" value="1"/>
</dbReference>
<evidence type="ECO:0000256" key="1">
    <source>
        <dbReference type="PROSITE-ProRule" id="PRU00023"/>
    </source>
</evidence>